<feature type="compositionally biased region" description="Basic and acidic residues" evidence="4">
    <location>
        <begin position="39"/>
        <end position="50"/>
    </location>
</feature>
<feature type="region of interest" description="Disordered" evidence="4">
    <location>
        <begin position="187"/>
        <end position="212"/>
    </location>
</feature>
<keyword evidence="6" id="KW-1185">Reference proteome</keyword>
<dbReference type="InterPro" id="IPR013906">
    <property type="entry name" value="eIF3j"/>
</dbReference>
<dbReference type="EMBL" id="CCKQ01014439">
    <property type="protein sequence ID" value="CDW86197.1"/>
    <property type="molecule type" value="Genomic_DNA"/>
</dbReference>
<evidence type="ECO:0000256" key="4">
    <source>
        <dbReference type="SAM" id="MobiDB-lite"/>
    </source>
</evidence>
<reference evidence="5 6" key="1">
    <citation type="submission" date="2014-06" db="EMBL/GenBank/DDBJ databases">
        <authorList>
            <person name="Swart Estienne"/>
        </authorList>
    </citation>
    <scope>NUCLEOTIDE SEQUENCE [LARGE SCALE GENOMIC DNA]</scope>
    <source>
        <strain evidence="5 6">130c</strain>
    </source>
</reference>
<sequence>MSGSDDDWEKQLEDDEELEKNLNKEKKKTFADEDNYNSEEERKKKLEEQKSQPIAASTKKKQSTKKDYEKLFEERNNHKSNTQKALEDVAVKNMSKDARGEYMSKVAEQDIADSLFADMNVTSQSLNSEKDYIGFGKKVSGVLYQGQAPYRIPSFFKEVLRDLQGQLESKKIKEILDTVTTLYNEKVKEEKEKDKSGKAKAKKAPQLTAGKNTRDAQIISAMIGEDDYGDEEGEYGEEDYTGSTKAKKKVQEEEYDFM</sequence>
<dbReference type="OMA" id="QRMAINS"/>
<dbReference type="GO" id="GO:0003743">
    <property type="term" value="F:translation initiation factor activity"/>
    <property type="evidence" value="ECO:0007669"/>
    <property type="project" value="UniProtKB-KW"/>
</dbReference>
<dbReference type="GO" id="GO:0005852">
    <property type="term" value="C:eukaryotic translation initiation factor 3 complex"/>
    <property type="evidence" value="ECO:0007669"/>
    <property type="project" value="InterPro"/>
</dbReference>
<feature type="compositionally biased region" description="Acidic residues" evidence="4">
    <location>
        <begin position="227"/>
        <end position="240"/>
    </location>
</feature>
<dbReference type="OrthoDB" id="10668636at2759"/>
<dbReference type="InterPro" id="IPR023194">
    <property type="entry name" value="eIF3-like_dom_sf"/>
</dbReference>
<proteinExistence type="predicted"/>
<keyword evidence="1" id="KW-0963">Cytoplasm</keyword>
<organism evidence="5 6">
    <name type="scientific">Stylonychia lemnae</name>
    <name type="common">Ciliate</name>
    <dbReference type="NCBI Taxonomy" id="5949"/>
    <lineage>
        <taxon>Eukaryota</taxon>
        <taxon>Sar</taxon>
        <taxon>Alveolata</taxon>
        <taxon>Ciliophora</taxon>
        <taxon>Intramacronucleata</taxon>
        <taxon>Spirotrichea</taxon>
        <taxon>Stichotrichia</taxon>
        <taxon>Sporadotrichida</taxon>
        <taxon>Oxytrichidae</taxon>
        <taxon>Stylonychinae</taxon>
        <taxon>Stylonychia</taxon>
    </lineage>
</organism>
<dbReference type="PANTHER" id="PTHR21681:SF0">
    <property type="entry name" value="EUKARYOTIC TRANSLATION INITIATION FACTOR 3 SUBUNIT J"/>
    <property type="match status" value="1"/>
</dbReference>
<feature type="compositionally biased region" description="Basic and acidic residues" evidence="4">
    <location>
        <begin position="64"/>
        <end position="77"/>
    </location>
</feature>
<dbReference type="PANTHER" id="PTHR21681">
    <property type="entry name" value="EUKARYOTIC TRANSLATION INITIATION FACTOR 3 SUBUNIT J"/>
    <property type="match status" value="1"/>
</dbReference>
<feature type="compositionally biased region" description="Basic and acidic residues" evidence="4">
    <location>
        <begin position="19"/>
        <end position="31"/>
    </location>
</feature>
<keyword evidence="3" id="KW-0648">Protein biosynthesis</keyword>
<feature type="region of interest" description="Disordered" evidence="4">
    <location>
        <begin position="227"/>
        <end position="258"/>
    </location>
</feature>
<protein>
    <submittedName>
        <fullName evidence="5">Eukaryotic translation initiation factor 3 subunit 1</fullName>
    </submittedName>
</protein>
<feature type="compositionally biased region" description="Acidic residues" evidence="4">
    <location>
        <begin position="1"/>
        <end position="18"/>
    </location>
</feature>
<accession>A0A078AY99</accession>
<evidence type="ECO:0000256" key="2">
    <source>
        <dbReference type="ARBA" id="ARBA00022540"/>
    </source>
</evidence>
<evidence type="ECO:0000313" key="5">
    <source>
        <dbReference type="EMBL" id="CDW86197.1"/>
    </source>
</evidence>
<feature type="region of interest" description="Disordered" evidence="4">
    <location>
        <begin position="1"/>
        <end position="90"/>
    </location>
</feature>
<dbReference type="InParanoid" id="A0A078AY99"/>
<name>A0A078AY99_STYLE</name>
<gene>
    <name evidence="5" type="primary">Contig14379.g15323</name>
    <name evidence="5" type="ORF">STYLEM_15288</name>
</gene>
<evidence type="ECO:0000313" key="6">
    <source>
        <dbReference type="Proteomes" id="UP000039865"/>
    </source>
</evidence>
<dbReference type="Gene3D" id="1.10.246.60">
    <property type="entry name" value="Eukaryotic translation initiation factor 3 like domains"/>
    <property type="match status" value="1"/>
</dbReference>
<feature type="compositionally biased region" description="Basic and acidic residues" evidence="4">
    <location>
        <begin position="187"/>
        <end position="197"/>
    </location>
</feature>
<evidence type="ECO:0000256" key="1">
    <source>
        <dbReference type="ARBA" id="ARBA00022490"/>
    </source>
</evidence>
<dbReference type="Pfam" id="PF08597">
    <property type="entry name" value="eIF3_subunit"/>
    <property type="match status" value="1"/>
</dbReference>
<keyword evidence="2 5" id="KW-0396">Initiation factor</keyword>
<dbReference type="Proteomes" id="UP000039865">
    <property type="component" value="Unassembled WGS sequence"/>
</dbReference>
<dbReference type="AlphaFoldDB" id="A0A078AY99"/>
<evidence type="ECO:0000256" key="3">
    <source>
        <dbReference type="ARBA" id="ARBA00022917"/>
    </source>
</evidence>